<dbReference type="EMBL" id="VUJX02000009">
    <property type="protein sequence ID" value="KAL0932433.1"/>
    <property type="molecule type" value="Genomic_DNA"/>
</dbReference>
<accession>A0ACC3YKK3</accession>
<keyword evidence="2" id="KW-1185">Reference proteome</keyword>
<evidence type="ECO:0000313" key="2">
    <source>
        <dbReference type="Proteomes" id="UP000805649"/>
    </source>
</evidence>
<dbReference type="Proteomes" id="UP000805649">
    <property type="component" value="Unassembled WGS sequence"/>
</dbReference>
<comment type="caution">
    <text evidence="1">The sequence shown here is derived from an EMBL/GenBank/DDBJ whole genome shotgun (WGS) entry which is preliminary data.</text>
</comment>
<gene>
    <name evidence="1" type="ORF">CTRU02_213386</name>
</gene>
<proteinExistence type="predicted"/>
<name>A0ACC3YKK3_COLTU</name>
<organism evidence="1 2">
    <name type="scientific">Colletotrichum truncatum</name>
    <name type="common">Anthracnose fungus</name>
    <name type="synonym">Colletotrichum capsici</name>
    <dbReference type="NCBI Taxonomy" id="5467"/>
    <lineage>
        <taxon>Eukaryota</taxon>
        <taxon>Fungi</taxon>
        <taxon>Dikarya</taxon>
        <taxon>Ascomycota</taxon>
        <taxon>Pezizomycotina</taxon>
        <taxon>Sordariomycetes</taxon>
        <taxon>Hypocreomycetidae</taxon>
        <taxon>Glomerellales</taxon>
        <taxon>Glomerellaceae</taxon>
        <taxon>Colletotrichum</taxon>
        <taxon>Colletotrichum truncatum species complex</taxon>
    </lineage>
</organism>
<evidence type="ECO:0000313" key="1">
    <source>
        <dbReference type="EMBL" id="KAL0932433.1"/>
    </source>
</evidence>
<sequence length="227" mass="25448">MASNRSYRELRPAFDATSPHQTSTASSPDNRCLSSQPGQKPSRRNVWVACESCRQRKTKKCSADRPKCTNCMSRGFDCRYTADPNESRSASLKRRYDELERQNDCLNEFFCAIRSMPESQAYDVVRRIRSGASAEDVLSQVEGGYMLLQLSDRIGDAPHCRDMPAITTSPRGLLTPESSHESTICPPTPPQSRASSSNHMQANGEDVARLKCTSMTRNRSRECVNRT</sequence>
<protein>
    <submittedName>
        <fullName evidence="1">C6 transcription factor</fullName>
    </submittedName>
</protein>
<reference evidence="1 2" key="1">
    <citation type="journal article" date="2020" name="Phytopathology">
        <title>Genome Sequence Resources of Colletotrichum truncatum, C. plurivorum, C. musicola, and C. sojae: Four Species Pathogenic to Soybean (Glycine max).</title>
        <authorList>
            <person name="Rogerio F."/>
            <person name="Boufleur T.R."/>
            <person name="Ciampi-Guillardi M."/>
            <person name="Sukno S.A."/>
            <person name="Thon M.R."/>
            <person name="Massola Junior N.S."/>
            <person name="Baroncelli R."/>
        </authorList>
    </citation>
    <scope>NUCLEOTIDE SEQUENCE [LARGE SCALE GENOMIC DNA]</scope>
    <source>
        <strain evidence="1 2">CMES1059</strain>
    </source>
</reference>